<comment type="caution">
    <text evidence="2">The sequence shown here is derived from an EMBL/GenBank/DDBJ whole genome shotgun (WGS) entry which is preliminary data.</text>
</comment>
<dbReference type="EMBL" id="BSYR01000003">
    <property type="protein sequence ID" value="GMI64847.1"/>
    <property type="molecule type" value="Genomic_DNA"/>
</dbReference>
<dbReference type="Proteomes" id="UP001165190">
    <property type="component" value="Unassembled WGS sequence"/>
</dbReference>
<gene>
    <name evidence="2" type="ORF">HRI_000154000</name>
</gene>
<protein>
    <submittedName>
        <fullName evidence="2">Uncharacterized protein</fullName>
    </submittedName>
</protein>
<sequence length="189" mass="22649">MRKQAGNRDQMKKQKSGKEMANTNGVVITVYVESSPPTTIQPLLKSNPLKKVKPNPVPKRPKRGQCYDRRARLLAYTRELRSADKDNRIQWNERFSRHKAKKWKCPITPRRIGISFLGIFRRKKRQWKYQRIPSEENNERYSRGKKKILGRRNFWSKLKRMFRALSFVWRRKKGFMQKGEEDDPMIGEL</sequence>
<feature type="compositionally biased region" description="Basic residues" evidence="1">
    <location>
        <begin position="48"/>
        <end position="63"/>
    </location>
</feature>
<evidence type="ECO:0000313" key="3">
    <source>
        <dbReference type="Proteomes" id="UP001165190"/>
    </source>
</evidence>
<keyword evidence="3" id="KW-1185">Reference proteome</keyword>
<proteinExistence type="predicted"/>
<dbReference type="AlphaFoldDB" id="A0A9W7LHU1"/>
<dbReference type="OrthoDB" id="847067at2759"/>
<feature type="region of interest" description="Disordered" evidence="1">
    <location>
        <begin position="39"/>
        <end position="63"/>
    </location>
</feature>
<evidence type="ECO:0000313" key="2">
    <source>
        <dbReference type="EMBL" id="GMI64847.1"/>
    </source>
</evidence>
<evidence type="ECO:0000256" key="1">
    <source>
        <dbReference type="SAM" id="MobiDB-lite"/>
    </source>
</evidence>
<feature type="region of interest" description="Disordered" evidence="1">
    <location>
        <begin position="1"/>
        <end position="22"/>
    </location>
</feature>
<feature type="compositionally biased region" description="Basic and acidic residues" evidence="1">
    <location>
        <begin position="9"/>
        <end position="18"/>
    </location>
</feature>
<organism evidence="2 3">
    <name type="scientific">Hibiscus trionum</name>
    <name type="common">Flower of an hour</name>
    <dbReference type="NCBI Taxonomy" id="183268"/>
    <lineage>
        <taxon>Eukaryota</taxon>
        <taxon>Viridiplantae</taxon>
        <taxon>Streptophyta</taxon>
        <taxon>Embryophyta</taxon>
        <taxon>Tracheophyta</taxon>
        <taxon>Spermatophyta</taxon>
        <taxon>Magnoliopsida</taxon>
        <taxon>eudicotyledons</taxon>
        <taxon>Gunneridae</taxon>
        <taxon>Pentapetalae</taxon>
        <taxon>rosids</taxon>
        <taxon>malvids</taxon>
        <taxon>Malvales</taxon>
        <taxon>Malvaceae</taxon>
        <taxon>Malvoideae</taxon>
        <taxon>Hibiscus</taxon>
    </lineage>
</organism>
<accession>A0A9W7LHU1</accession>
<reference evidence="2" key="1">
    <citation type="submission" date="2023-05" db="EMBL/GenBank/DDBJ databases">
        <title>Genome and transcriptome analyses reveal genes involved in the formation of fine ridges on petal epidermal cells in Hibiscus trionum.</title>
        <authorList>
            <person name="Koshimizu S."/>
            <person name="Masuda S."/>
            <person name="Ishii T."/>
            <person name="Shirasu K."/>
            <person name="Hoshino A."/>
            <person name="Arita M."/>
        </authorList>
    </citation>
    <scope>NUCLEOTIDE SEQUENCE</scope>
    <source>
        <strain evidence="2">Hamamatsu line</strain>
    </source>
</reference>
<name>A0A9W7LHU1_HIBTR</name>